<dbReference type="SUPFAM" id="SSF47090">
    <property type="entry name" value="PGBD-like"/>
    <property type="match status" value="1"/>
</dbReference>
<dbReference type="SUPFAM" id="SSF81901">
    <property type="entry name" value="HCP-like"/>
    <property type="match status" value="1"/>
</dbReference>
<dbReference type="InterPro" id="IPR011990">
    <property type="entry name" value="TPR-like_helical_dom_sf"/>
</dbReference>
<feature type="region of interest" description="Disordered" evidence="2">
    <location>
        <begin position="915"/>
        <end position="954"/>
    </location>
</feature>
<dbReference type="InterPro" id="IPR006597">
    <property type="entry name" value="Sel1-like"/>
</dbReference>
<dbReference type="Proteomes" id="UP000265750">
    <property type="component" value="Unassembled WGS sequence"/>
</dbReference>
<dbReference type="InterPro" id="IPR002477">
    <property type="entry name" value="Peptidoglycan-bd-like"/>
</dbReference>
<dbReference type="Gene3D" id="1.10.101.10">
    <property type="entry name" value="PGBD-like superfamily/PGBD"/>
    <property type="match status" value="1"/>
</dbReference>
<evidence type="ECO:0000256" key="2">
    <source>
        <dbReference type="SAM" id="MobiDB-lite"/>
    </source>
</evidence>
<dbReference type="Gene3D" id="1.25.40.10">
    <property type="entry name" value="Tetratricopeptide repeat domain"/>
    <property type="match status" value="1"/>
</dbReference>
<protein>
    <recommendedName>
        <fullName evidence="3">Peptidoglycan binding-like domain-containing protein</fullName>
    </recommendedName>
</protein>
<dbReference type="SMART" id="SM00671">
    <property type="entry name" value="SEL1"/>
    <property type="match status" value="4"/>
</dbReference>
<dbReference type="Gene3D" id="1.20.1270.70">
    <property type="entry name" value="Designed single chain three-helix bundle"/>
    <property type="match status" value="1"/>
</dbReference>
<evidence type="ECO:0000313" key="4">
    <source>
        <dbReference type="EMBL" id="RIX98779.1"/>
    </source>
</evidence>
<feature type="compositionally biased region" description="Basic and acidic residues" evidence="2">
    <location>
        <begin position="756"/>
        <end position="773"/>
    </location>
</feature>
<feature type="coiled-coil region" evidence="1">
    <location>
        <begin position="304"/>
        <end position="475"/>
    </location>
</feature>
<reference evidence="5" key="1">
    <citation type="submission" date="2018-09" db="EMBL/GenBank/DDBJ databases">
        <authorList>
            <person name="Tuo L."/>
        </authorList>
    </citation>
    <scope>NUCLEOTIDE SEQUENCE [LARGE SCALE GENOMIC DNA]</scope>
    <source>
        <strain evidence="5">M2BS4Y-1</strain>
    </source>
</reference>
<organism evidence="4 5">
    <name type="scientific">Aureimonas flava</name>
    <dbReference type="NCBI Taxonomy" id="2320271"/>
    <lineage>
        <taxon>Bacteria</taxon>
        <taxon>Pseudomonadati</taxon>
        <taxon>Pseudomonadota</taxon>
        <taxon>Alphaproteobacteria</taxon>
        <taxon>Hyphomicrobiales</taxon>
        <taxon>Aurantimonadaceae</taxon>
        <taxon>Aureimonas</taxon>
    </lineage>
</organism>
<dbReference type="PANTHER" id="PTHR11102">
    <property type="entry name" value="SEL-1-LIKE PROTEIN"/>
    <property type="match status" value="1"/>
</dbReference>
<dbReference type="InterPro" id="IPR050767">
    <property type="entry name" value="Sel1_AlgK"/>
</dbReference>
<accession>A0A3A1WJD5</accession>
<dbReference type="InterPro" id="IPR036366">
    <property type="entry name" value="PGBDSf"/>
</dbReference>
<keyword evidence="5" id="KW-1185">Reference proteome</keyword>
<dbReference type="Pfam" id="PF08238">
    <property type="entry name" value="Sel1"/>
    <property type="match status" value="4"/>
</dbReference>
<name>A0A3A1WJD5_9HYPH</name>
<evidence type="ECO:0000256" key="1">
    <source>
        <dbReference type="SAM" id="Coils"/>
    </source>
</evidence>
<sequence length="1319" mass="140439">MSQNEAKVRHRPEEAHAPSDGSFSSLSKTLEDLEQRLSRLSSSKAQAGAPSAEPADAGETAEPTPGEKLRAVAEARRARRPSLTAAVSNVAVERALASEDEAPRRRAAAGRRIGAIAAEVEQLQLQNASIALIKDLAAELTLLRGDIQNRVGVDTDARIRELQASFGELKQMVAERDAPERIGAEIYEIMESLTELTAGTADQASLEALRGDLDAVAAMVGQMAREESLEAVKSRWDAFETRIAEHVALDAEAKRNLKVELERLRTSLRSLATEDQVLAVQQRWEEFEARYLDTARVQAEESVAKVLRGELDGLRRKLDDIVAENGAEAMDARFEALAERLNASELEAGVERLAGRMHEIERALVRMPEFLQIDQLEARVASLAEGIETLTREVREPDLSQFVLLEERLEEISATLANAAKRGVGEIDMAPVERIEARVADLTGRIDRLADSRNVEALSSQIAALAERVEDMSAAAPSEDLGRRIDTLAERVDGLFRRAGGADTSAFEERLSAIAQRLEVSASARGVDPEVIAALEAQITRMTQILAGVPGALAEDAGAVGQRLDAIERQLDENRDNVVAAARAAAEEAVRRMQAEDARREGGFVQDLAQDMRNLEALCRESDERTFGVFDAVHATLIKIVERLTTIEQEMRGHSVELPAAPVLRRAAVEPMSEVVTADARGPAAPPAAEVAPAAEMPAFAERAAPQGAIAEEEARGLRAALQRHIGRRNGKSKAEAPASPTLAERIRPTPLIEEPVAREPMAQDRTSEDAEPPKSAMLAAPELDPSDSLISREANRPLEPGSGAPDIAALIERVRQQQRGEDTSPEPMAKADFIAAARKAALAAAAEAEALRDREKRGEDLADKPASNRRKPILMGVGAVLLALMAVPFGIDRLTSKEQHAAVVDGTVAAGTPATASPEPAMESASAAPAVAPTQLASASAPAEPPAAQASALPQTRAVEMPEMAATTPVETANDEPMPMDAPVEPPPAVVAAAPEAAQPEAPVASAPAAAADAVALLASARARLPEAAQGAVPALPEGVASEALANAVAAEDPKALFEIGLRVMEGRNGPSDPTAALDWFAQSAARGFAPAQYSLGTLFEKGNGVERDAALARDWYLLAAEQGNVRAMHNLAVLYATGIDGKSEPANAASWFIKAADHGMRDSQYNLGILYARGAGVEQDLASSYRWFGIVARAGDKDAEAKMQEVGKTLSAGQRGTLDAEIAAWTAEPRVEAANTVDLPPEWSEKSGRTASVDMTRAIRNVQAILIKLGYDPGRPDGVAGARTEAAIRQFQGKAGLQATGKIDEPLIRALLERKDA</sequence>
<feature type="region of interest" description="Disordered" evidence="2">
    <location>
        <begin position="724"/>
        <end position="788"/>
    </location>
</feature>
<feature type="domain" description="Peptidoglycan binding-like" evidence="3">
    <location>
        <begin position="1260"/>
        <end position="1313"/>
    </location>
</feature>
<evidence type="ECO:0000259" key="3">
    <source>
        <dbReference type="Pfam" id="PF01471"/>
    </source>
</evidence>
<gene>
    <name evidence="4" type="ORF">D3218_16490</name>
</gene>
<dbReference type="RefSeq" id="WP_119541169.1">
    <property type="nucleotide sequence ID" value="NZ_QYRN01000009.1"/>
</dbReference>
<keyword evidence="1" id="KW-0175">Coiled coil</keyword>
<proteinExistence type="predicted"/>
<dbReference type="Pfam" id="PF01471">
    <property type="entry name" value="PG_binding_1"/>
    <property type="match status" value="1"/>
</dbReference>
<comment type="caution">
    <text evidence="4">The sequence shown here is derived from an EMBL/GenBank/DDBJ whole genome shotgun (WGS) entry which is preliminary data.</text>
</comment>
<feature type="region of interest" description="Disordered" evidence="2">
    <location>
        <begin position="1"/>
        <end position="66"/>
    </location>
</feature>
<evidence type="ECO:0000313" key="5">
    <source>
        <dbReference type="Proteomes" id="UP000265750"/>
    </source>
</evidence>
<dbReference type="EMBL" id="QYRN01000009">
    <property type="protein sequence ID" value="RIX98779.1"/>
    <property type="molecule type" value="Genomic_DNA"/>
</dbReference>
<dbReference type="OrthoDB" id="5295703at2"/>
<feature type="coiled-coil region" evidence="1">
    <location>
        <begin position="564"/>
        <end position="625"/>
    </location>
</feature>
<dbReference type="PANTHER" id="PTHR11102:SF160">
    <property type="entry name" value="ERAD-ASSOCIATED E3 UBIQUITIN-PROTEIN LIGASE COMPONENT HRD3"/>
    <property type="match status" value="1"/>
</dbReference>
<dbReference type="InterPro" id="IPR036365">
    <property type="entry name" value="PGBD-like_sf"/>
</dbReference>